<name>A0A512JIB3_9HYPH</name>
<dbReference type="GO" id="GO:0004592">
    <property type="term" value="F:pantoate-beta-alanine ligase activity"/>
    <property type="evidence" value="ECO:0007669"/>
    <property type="project" value="UniProtKB-UniRule"/>
</dbReference>
<dbReference type="CDD" id="cd00560">
    <property type="entry name" value="PanC"/>
    <property type="match status" value="1"/>
</dbReference>
<comment type="catalytic activity">
    <reaction evidence="7 8">
        <text>(R)-pantoate + beta-alanine + ATP = (R)-pantothenate + AMP + diphosphate + H(+)</text>
        <dbReference type="Rhea" id="RHEA:10912"/>
        <dbReference type="ChEBI" id="CHEBI:15378"/>
        <dbReference type="ChEBI" id="CHEBI:15980"/>
        <dbReference type="ChEBI" id="CHEBI:29032"/>
        <dbReference type="ChEBI" id="CHEBI:30616"/>
        <dbReference type="ChEBI" id="CHEBI:33019"/>
        <dbReference type="ChEBI" id="CHEBI:57966"/>
        <dbReference type="ChEBI" id="CHEBI:456215"/>
        <dbReference type="EC" id="6.3.2.1"/>
    </reaction>
</comment>
<evidence type="ECO:0000256" key="1">
    <source>
        <dbReference type="ARBA" id="ARBA00004990"/>
    </source>
</evidence>
<comment type="subunit">
    <text evidence="8">Homodimer.</text>
</comment>
<evidence type="ECO:0000313" key="10">
    <source>
        <dbReference type="Proteomes" id="UP000321750"/>
    </source>
</evidence>
<feature type="active site" description="Proton donor" evidence="8">
    <location>
        <position position="47"/>
    </location>
</feature>
<dbReference type="Gene3D" id="3.30.1300.10">
    <property type="entry name" value="Pantoate-beta-alanine ligase, C-terminal domain"/>
    <property type="match status" value="1"/>
</dbReference>
<gene>
    <name evidence="8 9" type="primary">panC</name>
    <name evidence="9" type="ORF">MGN01_15430</name>
</gene>
<feature type="binding site" evidence="8">
    <location>
        <begin position="157"/>
        <end position="160"/>
    </location>
    <ligand>
        <name>ATP</name>
        <dbReference type="ChEBI" id="CHEBI:30616"/>
    </ligand>
</feature>
<evidence type="ECO:0000256" key="7">
    <source>
        <dbReference type="ARBA" id="ARBA00048258"/>
    </source>
</evidence>
<comment type="pathway">
    <text evidence="1 8">Cofactor biosynthesis; (R)-pantothenate biosynthesis; (R)-pantothenate from (R)-pantoate and beta-alanine: step 1/1.</text>
</comment>
<comment type="function">
    <text evidence="8">Catalyzes the condensation of pantoate with beta-alanine in an ATP-dependent reaction via a pantoyl-adenylate intermediate.</text>
</comment>
<evidence type="ECO:0000256" key="8">
    <source>
        <dbReference type="HAMAP-Rule" id="MF_00158"/>
    </source>
</evidence>
<feature type="binding site" evidence="8">
    <location>
        <begin position="40"/>
        <end position="47"/>
    </location>
    <ligand>
        <name>ATP</name>
        <dbReference type="ChEBI" id="CHEBI:30616"/>
    </ligand>
</feature>
<dbReference type="AlphaFoldDB" id="A0A512JIB3"/>
<evidence type="ECO:0000256" key="2">
    <source>
        <dbReference type="ARBA" id="ARBA00009256"/>
    </source>
</evidence>
<comment type="subcellular location">
    <subcellularLocation>
        <location evidence="8">Cytoplasm</location>
    </subcellularLocation>
</comment>
<dbReference type="PANTHER" id="PTHR21299:SF1">
    <property type="entry name" value="PANTOATE--BETA-ALANINE LIGASE"/>
    <property type="match status" value="1"/>
</dbReference>
<dbReference type="Pfam" id="PF02569">
    <property type="entry name" value="Pantoate_ligase"/>
    <property type="match status" value="1"/>
</dbReference>
<dbReference type="UniPathway" id="UPA00028">
    <property type="reaction ID" value="UER00005"/>
</dbReference>
<dbReference type="PANTHER" id="PTHR21299">
    <property type="entry name" value="CYTIDYLATE KINASE/PANTOATE-BETA-ALANINE LIGASE"/>
    <property type="match status" value="1"/>
</dbReference>
<dbReference type="GO" id="GO:0005829">
    <property type="term" value="C:cytosol"/>
    <property type="evidence" value="ECO:0007669"/>
    <property type="project" value="TreeGrafter"/>
</dbReference>
<dbReference type="EMBL" id="BJZV01000006">
    <property type="protein sequence ID" value="GEP09698.1"/>
    <property type="molecule type" value="Genomic_DNA"/>
</dbReference>
<protein>
    <recommendedName>
        <fullName evidence="8">Pantothenate synthetase</fullName>
        <shortName evidence="8">PS</shortName>
        <ecNumber evidence="8">6.3.2.1</ecNumber>
    </recommendedName>
    <alternativeName>
        <fullName evidence="8">Pantoate--beta-alanine ligase</fullName>
    </alternativeName>
    <alternativeName>
        <fullName evidence="8">Pantoate-activating enzyme</fullName>
    </alternativeName>
</protein>
<feature type="binding site" evidence="8">
    <location>
        <begin position="194"/>
        <end position="197"/>
    </location>
    <ligand>
        <name>ATP</name>
        <dbReference type="ChEBI" id="CHEBI:30616"/>
    </ligand>
</feature>
<dbReference type="GO" id="GO:0015940">
    <property type="term" value="P:pantothenate biosynthetic process"/>
    <property type="evidence" value="ECO:0007669"/>
    <property type="project" value="UniProtKB-UniRule"/>
</dbReference>
<evidence type="ECO:0000256" key="5">
    <source>
        <dbReference type="ARBA" id="ARBA00022741"/>
    </source>
</evidence>
<dbReference type="EC" id="6.3.2.1" evidence="8"/>
<keyword evidence="3 8" id="KW-0436">Ligase</keyword>
<comment type="similarity">
    <text evidence="2 8">Belongs to the pantothenate synthetase family.</text>
</comment>
<sequence>MNPEPAALHPLPVFETVAALRDQAGAWHGQGERIVLVPTMGALHEGHCALVAHARTLGERVVASIFVNPTQFGPTEDFSRYPRTIEADLAALAQAGADAAYLPSPETMYPPGFSSRIEPGGPSEGLCGEVRPGHFSGVATVVTKLINQSRADIALFGEKDFQQLQVIRRVTRDLDLPVAIAGMPTIREPDGLALSSRNRYLSEAERSIAPRLHAVLAETAQQLADGRAAAPLLADGIAALNAAGFGPVQYLELRDSETLAPVAGVERPARLLTAAYLGTTRLIDNVAVLPRA</sequence>
<dbReference type="HAMAP" id="MF_00158">
    <property type="entry name" value="PanC"/>
    <property type="match status" value="1"/>
</dbReference>
<evidence type="ECO:0000256" key="4">
    <source>
        <dbReference type="ARBA" id="ARBA00022655"/>
    </source>
</evidence>
<reference evidence="9 10" key="1">
    <citation type="submission" date="2019-07" db="EMBL/GenBank/DDBJ databases">
        <title>Whole genome shotgun sequence of Methylobacterium gnaphalii NBRC 107716.</title>
        <authorList>
            <person name="Hosoyama A."/>
            <person name="Uohara A."/>
            <person name="Ohji S."/>
            <person name="Ichikawa N."/>
        </authorList>
    </citation>
    <scope>NUCLEOTIDE SEQUENCE [LARGE SCALE GENOMIC DNA]</scope>
    <source>
        <strain evidence="9 10">NBRC 107716</strain>
    </source>
</reference>
<dbReference type="InterPro" id="IPR042176">
    <property type="entry name" value="Pantoate_ligase_C"/>
</dbReference>
<keyword evidence="5 8" id="KW-0547">Nucleotide-binding</keyword>
<comment type="caution">
    <text evidence="9">The sequence shown here is derived from an EMBL/GenBank/DDBJ whole genome shotgun (WGS) entry which is preliminary data.</text>
</comment>
<keyword evidence="4 8" id="KW-0566">Pantothenate biosynthesis</keyword>
<dbReference type="InterPro" id="IPR014729">
    <property type="entry name" value="Rossmann-like_a/b/a_fold"/>
</dbReference>
<organism evidence="9 10">
    <name type="scientific">Methylobacterium gnaphalii</name>
    <dbReference type="NCBI Taxonomy" id="1010610"/>
    <lineage>
        <taxon>Bacteria</taxon>
        <taxon>Pseudomonadati</taxon>
        <taxon>Pseudomonadota</taxon>
        <taxon>Alphaproteobacteria</taxon>
        <taxon>Hyphomicrobiales</taxon>
        <taxon>Methylobacteriaceae</taxon>
        <taxon>Methylobacterium</taxon>
    </lineage>
</organism>
<comment type="miscellaneous">
    <text evidence="8">The reaction proceeds by a bi uni uni bi ping pong mechanism.</text>
</comment>
<feature type="binding site" evidence="8">
    <location>
        <position position="71"/>
    </location>
    <ligand>
        <name>(R)-pantoate</name>
        <dbReference type="ChEBI" id="CHEBI:15980"/>
    </ligand>
</feature>
<keyword evidence="6 8" id="KW-0067">ATP-binding</keyword>
<accession>A0A512JIB3</accession>
<dbReference type="Proteomes" id="UP000321750">
    <property type="component" value="Unassembled WGS sequence"/>
</dbReference>
<dbReference type="Gene3D" id="3.40.50.620">
    <property type="entry name" value="HUPs"/>
    <property type="match status" value="1"/>
</dbReference>
<dbReference type="SUPFAM" id="SSF52374">
    <property type="entry name" value="Nucleotidylyl transferase"/>
    <property type="match status" value="1"/>
</dbReference>
<evidence type="ECO:0000313" key="9">
    <source>
        <dbReference type="EMBL" id="GEP09698.1"/>
    </source>
</evidence>
<evidence type="ECO:0000256" key="6">
    <source>
        <dbReference type="ARBA" id="ARBA00022840"/>
    </source>
</evidence>
<dbReference type="NCBIfam" id="TIGR00018">
    <property type="entry name" value="panC"/>
    <property type="match status" value="1"/>
</dbReference>
<dbReference type="GO" id="GO:0005524">
    <property type="term" value="F:ATP binding"/>
    <property type="evidence" value="ECO:0007669"/>
    <property type="project" value="UniProtKB-KW"/>
</dbReference>
<keyword evidence="8" id="KW-0963">Cytoplasm</keyword>
<proteinExistence type="inferred from homology"/>
<dbReference type="InterPro" id="IPR003721">
    <property type="entry name" value="Pantoate_ligase"/>
</dbReference>
<feature type="binding site" evidence="8">
    <location>
        <position position="71"/>
    </location>
    <ligand>
        <name>beta-alanine</name>
        <dbReference type="ChEBI" id="CHEBI:57966"/>
    </ligand>
</feature>
<feature type="binding site" evidence="8">
    <location>
        <position position="163"/>
    </location>
    <ligand>
        <name>(R)-pantoate</name>
        <dbReference type="ChEBI" id="CHEBI:15980"/>
    </ligand>
</feature>
<evidence type="ECO:0000256" key="3">
    <source>
        <dbReference type="ARBA" id="ARBA00022598"/>
    </source>
</evidence>
<feature type="binding site" evidence="8">
    <location>
        <position position="186"/>
    </location>
    <ligand>
        <name>ATP</name>
        <dbReference type="ChEBI" id="CHEBI:30616"/>
    </ligand>
</feature>
<keyword evidence="10" id="KW-1185">Reference proteome</keyword>